<proteinExistence type="predicted"/>
<reference evidence="1 2" key="1">
    <citation type="submission" date="2020-08" db="EMBL/GenBank/DDBJ databases">
        <title>Plant Genome Project.</title>
        <authorList>
            <person name="Zhang R.-G."/>
        </authorList>
    </citation>
    <scope>NUCLEOTIDE SEQUENCE [LARGE SCALE GENOMIC DNA]</scope>
    <source>
        <tissue evidence="1">Rhizome</tissue>
    </source>
</reference>
<dbReference type="EMBL" id="JACMSC010000006">
    <property type="protein sequence ID" value="KAG6517688.1"/>
    <property type="molecule type" value="Genomic_DNA"/>
</dbReference>
<organism evidence="1 2">
    <name type="scientific">Zingiber officinale</name>
    <name type="common">Ginger</name>
    <name type="synonym">Amomum zingiber</name>
    <dbReference type="NCBI Taxonomy" id="94328"/>
    <lineage>
        <taxon>Eukaryota</taxon>
        <taxon>Viridiplantae</taxon>
        <taxon>Streptophyta</taxon>
        <taxon>Embryophyta</taxon>
        <taxon>Tracheophyta</taxon>
        <taxon>Spermatophyta</taxon>
        <taxon>Magnoliopsida</taxon>
        <taxon>Liliopsida</taxon>
        <taxon>Zingiberales</taxon>
        <taxon>Zingiberaceae</taxon>
        <taxon>Zingiber</taxon>
    </lineage>
</organism>
<comment type="caution">
    <text evidence="1">The sequence shown here is derived from an EMBL/GenBank/DDBJ whole genome shotgun (WGS) entry which is preliminary data.</text>
</comment>
<dbReference type="AlphaFoldDB" id="A0A8J5H3C2"/>
<sequence length="152" mass="17252">MVMIEKVTVKHNLNGFPAILTIKLLRASQWSFMRPGYQFPVPKFSVFYVMQAYNFLCVERNSPFKPYHSLDLTHYLPSVAMLAFRSLRAVDRLHLVSSHGKLSVHHRFPRDFSMEKRPGESNLIHPTAIIHGDVVLGQSGAVVGADLSDLVY</sequence>
<protein>
    <submittedName>
        <fullName evidence="1">Uncharacterized protein</fullName>
    </submittedName>
</protein>
<evidence type="ECO:0000313" key="2">
    <source>
        <dbReference type="Proteomes" id="UP000734854"/>
    </source>
</evidence>
<name>A0A8J5H3C2_ZINOF</name>
<evidence type="ECO:0000313" key="1">
    <source>
        <dbReference type="EMBL" id="KAG6517688.1"/>
    </source>
</evidence>
<keyword evidence="2" id="KW-1185">Reference proteome</keyword>
<gene>
    <name evidence="1" type="ORF">ZIOFF_021085</name>
</gene>
<dbReference type="Proteomes" id="UP000734854">
    <property type="component" value="Unassembled WGS sequence"/>
</dbReference>
<accession>A0A8J5H3C2</accession>